<reference evidence="3 4" key="1">
    <citation type="submission" date="2020-02" db="EMBL/GenBank/DDBJ databases">
        <title>Whole-genome analyses of novel actinobacteria.</title>
        <authorList>
            <person name="Sahin N."/>
        </authorList>
    </citation>
    <scope>NUCLEOTIDE SEQUENCE [LARGE SCALE GENOMIC DNA]</scope>
    <source>
        <strain evidence="3 4">A7024</strain>
    </source>
</reference>
<evidence type="ECO:0000313" key="4">
    <source>
        <dbReference type="Proteomes" id="UP000481583"/>
    </source>
</evidence>
<sequence length="324" mass="35910">MTRDPTLERWLDVLGTQPATTGTPDPSLPTSAEVWDRLRLLAVPEADRTAVLTTLPDPIRTPTLWQALLHCHRALFTDARVNWPNAPSSLGAAGRYFYVHLYVLALPLTLEWQHRYGIPADVTRATLTDLGAKLVTHRRAHGTGGLDRQTWLVRHFRGTLHRLGRLQFERTTLDATACGGKAEESGGPEDGAPVLDVHIPADGPLPPAHCDTSFTTARDFYAHHFPATPYPHATCHSWLLDTQLAAHLPTDANILRFQHRFHLFGDRPVCDDDILEFVFGTPPGTADLTRLPQHSTLQRAIVAQLRSGGHWRLGHGWADLGVPD</sequence>
<proteinExistence type="predicted"/>
<dbReference type="InterPro" id="IPR041273">
    <property type="entry name" value="NAT_N"/>
</dbReference>
<dbReference type="EMBL" id="JAAKZV010000003">
    <property type="protein sequence ID" value="NGN62572.1"/>
    <property type="molecule type" value="Genomic_DNA"/>
</dbReference>
<gene>
    <name evidence="3" type="ORF">G5C51_01460</name>
</gene>
<comment type="caution">
    <text evidence="3">The sequence shown here is derived from an EMBL/GenBank/DDBJ whole genome shotgun (WGS) entry which is preliminary data.</text>
</comment>
<evidence type="ECO:0000313" key="3">
    <source>
        <dbReference type="EMBL" id="NGN62572.1"/>
    </source>
</evidence>
<evidence type="ECO:0000259" key="1">
    <source>
        <dbReference type="Pfam" id="PF18082"/>
    </source>
</evidence>
<dbReference type="Proteomes" id="UP000481583">
    <property type="component" value="Unassembled WGS sequence"/>
</dbReference>
<dbReference type="Pfam" id="PF18082">
    <property type="entry name" value="NAT_N"/>
    <property type="match status" value="1"/>
</dbReference>
<dbReference type="Pfam" id="PF18164">
    <property type="entry name" value="GNAT_C"/>
    <property type="match status" value="1"/>
</dbReference>
<name>A0A6G4TS08_9ACTN</name>
<accession>A0A6G4TS08</accession>
<protein>
    <submittedName>
        <fullName evidence="3">DUF5596 domain-containing protein</fullName>
    </submittedName>
</protein>
<dbReference type="AlphaFoldDB" id="A0A6G4TS08"/>
<evidence type="ECO:0000259" key="2">
    <source>
        <dbReference type="Pfam" id="PF18164"/>
    </source>
</evidence>
<dbReference type="Gene3D" id="3.40.630.120">
    <property type="match status" value="1"/>
</dbReference>
<dbReference type="InterPro" id="IPR041644">
    <property type="entry name" value="GNAT_C"/>
</dbReference>
<dbReference type="RefSeq" id="WP_165230163.1">
    <property type="nucleotide sequence ID" value="NZ_JAAKZV010000003.1"/>
</dbReference>
<feature type="domain" description="GNAT-like C-terminal" evidence="2">
    <location>
        <begin position="160"/>
        <end position="317"/>
    </location>
</feature>
<feature type="domain" description="N-acyltransferase N-terminal" evidence="1">
    <location>
        <begin position="36"/>
        <end position="158"/>
    </location>
</feature>
<organism evidence="3 4">
    <name type="scientific">Streptomyces coryli</name>
    <dbReference type="NCBI Taxonomy" id="1128680"/>
    <lineage>
        <taxon>Bacteria</taxon>
        <taxon>Bacillati</taxon>
        <taxon>Actinomycetota</taxon>
        <taxon>Actinomycetes</taxon>
        <taxon>Kitasatosporales</taxon>
        <taxon>Streptomycetaceae</taxon>
        <taxon>Streptomyces</taxon>
    </lineage>
</organism>
<keyword evidence="4" id="KW-1185">Reference proteome</keyword>